<reference evidence="1 2" key="1">
    <citation type="submission" date="2016-09" db="EMBL/GenBank/DDBJ databases">
        <title>Extensive genetic diversity and differential bi-allelic expression allows diatom success in the polar Southern Ocean.</title>
        <authorList>
            <consortium name="DOE Joint Genome Institute"/>
            <person name="Mock T."/>
            <person name="Otillar R.P."/>
            <person name="Strauss J."/>
            <person name="Dupont C."/>
            <person name="Frickenhaus S."/>
            <person name="Maumus F."/>
            <person name="Mcmullan M."/>
            <person name="Sanges R."/>
            <person name="Schmutz J."/>
            <person name="Toseland A."/>
            <person name="Valas R."/>
            <person name="Veluchamy A."/>
            <person name="Ward B.J."/>
            <person name="Allen A."/>
            <person name="Barry K."/>
            <person name="Falciatore A."/>
            <person name="Ferrante M."/>
            <person name="Fortunato A.E."/>
            <person name="Gloeckner G."/>
            <person name="Gruber A."/>
            <person name="Hipkin R."/>
            <person name="Janech M."/>
            <person name="Kroth P."/>
            <person name="Leese F."/>
            <person name="Lindquist E."/>
            <person name="Lyon B.R."/>
            <person name="Martin J."/>
            <person name="Mayer C."/>
            <person name="Parker M."/>
            <person name="Quesneville H."/>
            <person name="Raymond J."/>
            <person name="Uhlig C."/>
            <person name="Valentin K.U."/>
            <person name="Worden A.Z."/>
            <person name="Armbrust E.V."/>
            <person name="Bowler C."/>
            <person name="Green B."/>
            <person name="Moulton V."/>
            <person name="Van Oosterhout C."/>
            <person name="Grigoriev I."/>
        </authorList>
    </citation>
    <scope>NUCLEOTIDE SEQUENCE [LARGE SCALE GENOMIC DNA]</scope>
    <source>
        <strain evidence="1 2">CCMP1102</strain>
    </source>
</reference>
<protein>
    <submittedName>
        <fullName evidence="1">Uncharacterized protein</fullName>
    </submittedName>
</protein>
<accession>A0A1E7F0V2</accession>
<evidence type="ECO:0000313" key="2">
    <source>
        <dbReference type="Proteomes" id="UP000095751"/>
    </source>
</evidence>
<sequence>MSGFLSKIFPISVPLSRPLVPDGTTRICVSGFGFSHHTGRARAVATAIAESYPEKYETWFYFDTRGFRPTFLVNIKVEIITSDDSLSNESEKNLIDLMSSPFCWFEETTTDGTKKMTPIGGRDCLCDWAVKTFDENDTKNETILSLCKSEPDRSWKELKFDNTTPGTTKSTVE</sequence>
<keyword evidence="2" id="KW-1185">Reference proteome</keyword>
<dbReference type="InParanoid" id="A0A1E7F0V2"/>
<dbReference type="EMBL" id="KV784366">
    <property type="protein sequence ID" value="OEU11739.1"/>
    <property type="molecule type" value="Genomic_DNA"/>
</dbReference>
<proteinExistence type="predicted"/>
<dbReference type="AlphaFoldDB" id="A0A1E7F0V2"/>
<evidence type="ECO:0000313" key="1">
    <source>
        <dbReference type="EMBL" id="OEU11739.1"/>
    </source>
</evidence>
<dbReference type="KEGG" id="fcy:FRACYDRAFT_263303"/>
<gene>
    <name evidence="1" type="ORF">FRACYDRAFT_263303</name>
</gene>
<name>A0A1E7F0V2_9STRA</name>
<dbReference type="Proteomes" id="UP000095751">
    <property type="component" value="Unassembled WGS sequence"/>
</dbReference>
<organism evidence="1 2">
    <name type="scientific">Fragilariopsis cylindrus CCMP1102</name>
    <dbReference type="NCBI Taxonomy" id="635003"/>
    <lineage>
        <taxon>Eukaryota</taxon>
        <taxon>Sar</taxon>
        <taxon>Stramenopiles</taxon>
        <taxon>Ochrophyta</taxon>
        <taxon>Bacillariophyta</taxon>
        <taxon>Bacillariophyceae</taxon>
        <taxon>Bacillariophycidae</taxon>
        <taxon>Bacillariales</taxon>
        <taxon>Bacillariaceae</taxon>
        <taxon>Fragilariopsis</taxon>
    </lineage>
</organism>